<sequence length="261" mass="27183">AALLVHPDKCPHPQAKLAFQKLSEAFDALSQPDARAKGKGKGFGPSSGSFQSQQRGSKRPSANRPPPTGCWGEPGAAPDAREEVDERGPRGGRQSWWDASWSEFERRLRTREAEEQRREAMEAAVGRGEDSLDAYMAMNEAQMGPTGAPPDGGRREPPPPAGERTPKRPSVGAKATPPTPAAALAAAAAARAAAPSETGPTGPHFRRSSRTARNCGGREAQARASPAATSATSAGSSGDFGSVIADALLGHLDSDGSEIDE</sequence>
<feature type="non-terminal residue" evidence="3">
    <location>
        <position position="1"/>
    </location>
</feature>
<gene>
    <name evidence="3" type="ORF">PGLA1383_LOCUS25942</name>
</gene>
<dbReference type="Gene3D" id="1.10.287.110">
    <property type="entry name" value="DnaJ domain"/>
    <property type="match status" value="1"/>
</dbReference>
<dbReference type="AlphaFoldDB" id="A0A813F8L0"/>
<evidence type="ECO:0000313" key="4">
    <source>
        <dbReference type="Proteomes" id="UP000654075"/>
    </source>
</evidence>
<dbReference type="InterPro" id="IPR036869">
    <property type="entry name" value="J_dom_sf"/>
</dbReference>
<evidence type="ECO:0000313" key="3">
    <source>
        <dbReference type="EMBL" id="CAE8608043.1"/>
    </source>
</evidence>
<feature type="compositionally biased region" description="Low complexity" evidence="1">
    <location>
        <begin position="44"/>
        <end position="55"/>
    </location>
</feature>
<feature type="domain" description="J" evidence="2">
    <location>
        <begin position="2"/>
        <end position="36"/>
    </location>
</feature>
<protein>
    <recommendedName>
        <fullName evidence="2">J domain-containing protein</fullName>
    </recommendedName>
</protein>
<evidence type="ECO:0000259" key="2">
    <source>
        <dbReference type="Pfam" id="PF00226"/>
    </source>
</evidence>
<name>A0A813F8L0_POLGL</name>
<dbReference type="OrthoDB" id="342454at2759"/>
<feature type="compositionally biased region" description="Low complexity" evidence="1">
    <location>
        <begin position="222"/>
        <end position="237"/>
    </location>
</feature>
<feature type="compositionally biased region" description="Low complexity" evidence="1">
    <location>
        <begin position="173"/>
        <end position="195"/>
    </location>
</feature>
<keyword evidence="4" id="KW-1185">Reference proteome</keyword>
<dbReference type="InterPro" id="IPR001623">
    <property type="entry name" value="DnaJ_domain"/>
</dbReference>
<accession>A0A813F8L0</accession>
<organism evidence="3 4">
    <name type="scientific">Polarella glacialis</name>
    <name type="common">Dinoflagellate</name>
    <dbReference type="NCBI Taxonomy" id="89957"/>
    <lineage>
        <taxon>Eukaryota</taxon>
        <taxon>Sar</taxon>
        <taxon>Alveolata</taxon>
        <taxon>Dinophyceae</taxon>
        <taxon>Suessiales</taxon>
        <taxon>Suessiaceae</taxon>
        <taxon>Polarella</taxon>
    </lineage>
</organism>
<dbReference type="Pfam" id="PF00226">
    <property type="entry name" value="DnaJ"/>
    <property type="match status" value="1"/>
</dbReference>
<proteinExistence type="predicted"/>
<feature type="region of interest" description="Disordered" evidence="1">
    <location>
        <begin position="30"/>
        <end position="241"/>
    </location>
</feature>
<dbReference type="SUPFAM" id="SSF46565">
    <property type="entry name" value="Chaperone J-domain"/>
    <property type="match status" value="1"/>
</dbReference>
<dbReference type="CDD" id="cd06257">
    <property type="entry name" value="DnaJ"/>
    <property type="match status" value="1"/>
</dbReference>
<feature type="compositionally biased region" description="Basic and acidic residues" evidence="1">
    <location>
        <begin position="103"/>
        <end position="121"/>
    </location>
</feature>
<feature type="compositionally biased region" description="Basic and acidic residues" evidence="1">
    <location>
        <begin position="79"/>
        <end position="89"/>
    </location>
</feature>
<dbReference type="Proteomes" id="UP000654075">
    <property type="component" value="Unassembled WGS sequence"/>
</dbReference>
<reference evidence="3" key="1">
    <citation type="submission" date="2021-02" db="EMBL/GenBank/DDBJ databases">
        <authorList>
            <person name="Dougan E. K."/>
            <person name="Rhodes N."/>
            <person name="Thang M."/>
            <person name="Chan C."/>
        </authorList>
    </citation>
    <scope>NUCLEOTIDE SEQUENCE</scope>
</reference>
<comment type="caution">
    <text evidence="3">The sequence shown here is derived from an EMBL/GenBank/DDBJ whole genome shotgun (WGS) entry which is preliminary data.</text>
</comment>
<evidence type="ECO:0000256" key="1">
    <source>
        <dbReference type="SAM" id="MobiDB-lite"/>
    </source>
</evidence>
<dbReference type="EMBL" id="CAJNNV010022344">
    <property type="protein sequence ID" value="CAE8608043.1"/>
    <property type="molecule type" value="Genomic_DNA"/>
</dbReference>